<dbReference type="EMBL" id="JAHHIF010000021">
    <property type="protein sequence ID" value="MBW4546148.1"/>
    <property type="molecule type" value="Genomic_DNA"/>
</dbReference>
<reference evidence="1" key="2">
    <citation type="journal article" date="2022" name="Microbiol. Resour. Announc.">
        <title>Metagenome Sequencing to Explore Phylogenomics of Terrestrial Cyanobacteria.</title>
        <authorList>
            <person name="Ward R.D."/>
            <person name="Stajich J.E."/>
            <person name="Johansen J.R."/>
            <person name="Huntemann M."/>
            <person name="Clum A."/>
            <person name="Foster B."/>
            <person name="Foster B."/>
            <person name="Roux S."/>
            <person name="Palaniappan K."/>
            <person name="Varghese N."/>
            <person name="Mukherjee S."/>
            <person name="Reddy T.B.K."/>
            <person name="Daum C."/>
            <person name="Copeland A."/>
            <person name="Chen I.A."/>
            <person name="Ivanova N.N."/>
            <person name="Kyrpides N.C."/>
            <person name="Shapiro N."/>
            <person name="Eloe-Fadrosh E.A."/>
            <person name="Pietrasiak N."/>
        </authorList>
    </citation>
    <scope>NUCLEOTIDE SEQUENCE</scope>
    <source>
        <strain evidence="1">CPER-KK1</strain>
    </source>
</reference>
<proteinExistence type="predicted"/>
<organism evidence="1 2">
    <name type="scientific">Symplocastrum torsivum CPER-KK1</name>
    <dbReference type="NCBI Taxonomy" id="450513"/>
    <lineage>
        <taxon>Bacteria</taxon>
        <taxon>Bacillati</taxon>
        <taxon>Cyanobacteriota</taxon>
        <taxon>Cyanophyceae</taxon>
        <taxon>Oscillatoriophycideae</taxon>
        <taxon>Oscillatoriales</taxon>
        <taxon>Microcoleaceae</taxon>
        <taxon>Symplocastrum</taxon>
    </lineage>
</organism>
<sequence length="156" mass="17852">MNKIEAILNCNFSFKCPNKCDQLELTADASRRFCKSCERSVYFLNSNEELKKAYMNGLCVAAYIFDPVIAEPVLLLGEPESLSCHIYLEPTISLSVEQLKFLQSIVEEEMNLLQVRRRFATGEREIVRLNIPHRMAEEYLKQATQTGLLVTVQGLE</sequence>
<comment type="caution">
    <text evidence="1">The sequence shown here is derived from an EMBL/GenBank/DDBJ whole genome shotgun (WGS) entry which is preliminary data.</text>
</comment>
<protein>
    <submittedName>
        <fullName evidence="1">Uncharacterized protein</fullName>
    </submittedName>
</protein>
<accession>A0A951UA53</accession>
<gene>
    <name evidence="1" type="ORF">KME25_17130</name>
</gene>
<evidence type="ECO:0000313" key="2">
    <source>
        <dbReference type="Proteomes" id="UP000753908"/>
    </source>
</evidence>
<evidence type="ECO:0000313" key="1">
    <source>
        <dbReference type="EMBL" id="MBW4546148.1"/>
    </source>
</evidence>
<dbReference type="Proteomes" id="UP000753908">
    <property type="component" value="Unassembled WGS sequence"/>
</dbReference>
<name>A0A951UA53_9CYAN</name>
<dbReference type="AlphaFoldDB" id="A0A951UA53"/>
<reference evidence="1" key="1">
    <citation type="submission" date="2021-05" db="EMBL/GenBank/DDBJ databases">
        <authorList>
            <person name="Pietrasiak N."/>
            <person name="Ward R."/>
            <person name="Stajich J.E."/>
            <person name="Kurbessoian T."/>
        </authorList>
    </citation>
    <scope>NUCLEOTIDE SEQUENCE</scope>
    <source>
        <strain evidence="1">CPER-KK1</strain>
    </source>
</reference>